<evidence type="ECO:0000313" key="1">
    <source>
        <dbReference type="EMBL" id="BCE19815.1"/>
    </source>
</evidence>
<dbReference type="EMBL" id="AP023096">
    <property type="protein sequence ID" value="BCE63561.1"/>
    <property type="molecule type" value="Genomic_DNA"/>
</dbReference>
<sequence>MLMVTIELLPAGSESLRRPIASMCIDNEGGLDDVSDYLVTAMELANPLTGTSPGFANASVSAHDPRRGIWSLLRKACEEIDKAGWTAFQAEEDGGQI</sequence>
<dbReference type="EMBL" id="AP023094">
    <property type="protein sequence ID" value="BCE46068.1"/>
    <property type="molecule type" value="Genomic_DNA"/>
</dbReference>
<dbReference type="EMBL" id="AP023091">
    <property type="protein sequence ID" value="BCE19815.1"/>
    <property type="molecule type" value="Genomic_DNA"/>
</dbReference>
<evidence type="ECO:0000313" key="2">
    <source>
        <dbReference type="EMBL" id="BCE46068.1"/>
    </source>
</evidence>
<reference evidence="4" key="5">
    <citation type="submission" date="2020-05" db="EMBL/GenBank/DDBJ databases">
        <title>Complete genome sequence of Bradyrhizobium diazoefficiens XF6 isolated from soybean nodule.</title>
        <authorList>
            <person name="Noda R."/>
            <person name="Kakizaki K."/>
            <person name="Minamisawa K."/>
        </authorList>
    </citation>
    <scope>NUCLEOTIDE SEQUENCE</scope>
    <source>
        <strain evidence="4">XF6</strain>
    </source>
</reference>
<dbReference type="EMBL" id="AP023099">
    <property type="protein sequence ID" value="BCE89593.1"/>
    <property type="molecule type" value="Genomic_DNA"/>
</dbReference>
<evidence type="ECO:0000313" key="5">
    <source>
        <dbReference type="EMBL" id="BCE89593.1"/>
    </source>
</evidence>
<reference evidence="2" key="3">
    <citation type="submission" date="2020-05" db="EMBL/GenBank/DDBJ databases">
        <title>Complete genome sequence of Bradyrhizobium diazoefficiens XF4 isolated from soybean nodule.</title>
        <authorList>
            <person name="Noda R."/>
            <person name="Kakizaki K."/>
            <person name="Minamisawa K."/>
        </authorList>
    </citation>
    <scope>NUCLEOTIDE SEQUENCE</scope>
    <source>
        <strain evidence="2">XF4</strain>
    </source>
</reference>
<protein>
    <submittedName>
        <fullName evidence="3">Uncharacterized protein</fullName>
    </submittedName>
</protein>
<reference evidence="1" key="1">
    <citation type="submission" date="2020-05" db="EMBL/GenBank/DDBJ databases">
        <title>Complete genome sequence of Bradyrhizobium diazoefficiens XF1 isolated from soybean nodule.</title>
        <authorList>
            <person name="Noda R."/>
            <person name="Kakizaki K."/>
            <person name="Minamisawa K."/>
        </authorList>
    </citation>
    <scope>NUCLEOTIDE SEQUENCE</scope>
    <source>
        <strain evidence="1">XF1</strain>
    </source>
</reference>
<evidence type="ECO:0000313" key="3">
    <source>
        <dbReference type="EMBL" id="BCE54829.1"/>
    </source>
</evidence>
<organism evidence="3">
    <name type="scientific">Bradyrhizobium diazoefficiens</name>
    <dbReference type="NCBI Taxonomy" id="1355477"/>
    <lineage>
        <taxon>Bacteria</taxon>
        <taxon>Pseudomonadati</taxon>
        <taxon>Pseudomonadota</taxon>
        <taxon>Alphaproteobacteria</taxon>
        <taxon>Hyphomicrobiales</taxon>
        <taxon>Nitrobacteraceae</taxon>
        <taxon>Bradyrhizobium</taxon>
    </lineage>
</organism>
<accession>A0A809ZR48</accession>
<dbReference type="RefSeq" id="WP_051000319.1">
    <property type="nucleotide sequence ID" value="NZ_AJQI01000258.1"/>
</dbReference>
<reference evidence="3" key="4">
    <citation type="submission" date="2020-05" db="EMBL/GenBank/DDBJ databases">
        <title>Complete genome sequence of Bradyrhizobium diazoefficiens XF5 isolated from soybean nodule.</title>
        <authorList>
            <person name="Noda R."/>
            <person name="Kakizaki K."/>
            <person name="Minamisawa K."/>
        </authorList>
    </citation>
    <scope>NUCLEOTIDE SEQUENCE</scope>
    <source>
        <strain evidence="3">XF5</strain>
    </source>
</reference>
<gene>
    <name evidence="5" type="ORF">XF10B_23910</name>
    <name evidence="1" type="ORF">XF1B_24960</name>
    <name evidence="2" type="ORF">XF4B_24170</name>
    <name evidence="3" type="ORF">XF5B_23410</name>
    <name evidence="4" type="ORF">XF6B_23600</name>
</gene>
<dbReference type="EMBL" id="AP023095">
    <property type="protein sequence ID" value="BCE54829.1"/>
    <property type="molecule type" value="Genomic_DNA"/>
</dbReference>
<dbReference type="AlphaFoldDB" id="A0A809ZR48"/>
<reference evidence="5" key="2">
    <citation type="submission" date="2020-05" db="EMBL/GenBank/DDBJ databases">
        <title>Complete genome sequence of Bradyrhizobium diazoefficiens XF10 isolated from soybean nodule.</title>
        <authorList>
            <person name="Noda R."/>
            <person name="Kakizaki K."/>
            <person name="Minamisawa K."/>
        </authorList>
    </citation>
    <scope>NUCLEOTIDE SEQUENCE</scope>
    <source>
        <strain evidence="5">XF10</strain>
    </source>
</reference>
<proteinExistence type="predicted"/>
<name>A0A809ZR48_9BRAD</name>
<evidence type="ECO:0000313" key="4">
    <source>
        <dbReference type="EMBL" id="BCE63561.1"/>
    </source>
</evidence>